<reference evidence="1 2" key="1">
    <citation type="submission" date="2023-01" db="EMBL/GenBank/DDBJ databases">
        <title>Analysis of 21 Apiospora genomes using comparative genomics revels a genus with tremendous synthesis potential of carbohydrate active enzymes and secondary metabolites.</title>
        <authorList>
            <person name="Sorensen T."/>
        </authorList>
    </citation>
    <scope>NUCLEOTIDE SEQUENCE [LARGE SCALE GENOMIC DNA]</scope>
    <source>
        <strain evidence="1 2">CBS 135458</strain>
    </source>
</reference>
<accession>A0ABR1T986</accession>
<dbReference type="RefSeq" id="XP_066710020.1">
    <property type="nucleotide sequence ID" value="XM_066865059.1"/>
</dbReference>
<dbReference type="Gene3D" id="3.30.559.10">
    <property type="entry name" value="Chloramphenicol acetyltransferase-like domain"/>
    <property type="match status" value="1"/>
</dbReference>
<dbReference type="GeneID" id="92098122"/>
<sequence>MDTVGNAVVPAAVRIGTFSWLRASRGNDEDAHSSTKLIMEAISDAVRLVRTGAYLHERECFIREITKEDIRDLGVRSDVADSNWLQVNDARHFGADHSFPYGGKADVVRRHVPTAPGIQLHPVRKGDDTLVLTITLPERAMEVLGESPEFEKFLNDTEAELSYT</sequence>
<gene>
    <name evidence="1" type="ORF">PG994_013650</name>
</gene>
<evidence type="ECO:0000313" key="2">
    <source>
        <dbReference type="Proteomes" id="UP001480595"/>
    </source>
</evidence>
<protein>
    <submittedName>
        <fullName evidence="1">Uncharacterized protein</fullName>
    </submittedName>
</protein>
<organism evidence="1 2">
    <name type="scientific">Apiospora phragmitis</name>
    <dbReference type="NCBI Taxonomy" id="2905665"/>
    <lineage>
        <taxon>Eukaryota</taxon>
        <taxon>Fungi</taxon>
        <taxon>Dikarya</taxon>
        <taxon>Ascomycota</taxon>
        <taxon>Pezizomycotina</taxon>
        <taxon>Sordariomycetes</taxon>
        <taxon>Xylariomycetidae</taxon>
        <taxon>Amphisphaeriales</taxon>
        <taxon>Apiosporaceae</taxon>
        <taxon>Apiospora</taxon>
    </lineage>
</organism>
<dbReference type="EMBL" id="JAQQWL010000013">
    <property type="protein sequence ID" value="KAK8043167.1"/>
    <property type="molecule type" value="Genomic_DNA"/>
</dbReference>
<evidence type="ECO:0000313" key="1">
    <source>
        <dbReference type="EMBL" id="KAK8043167.1"/>
    </source>
</evidence>
<dbReference type="InterPro" id="IPR023213">
    <property type="entry name" value="CAT-like_dom_sf"/>
</dbReference>
<name>A0ABR1T986_9PEZI</name>
<comment type="caution">
    <text evidence="1">The sequence shown here is derived from an EMBL/GenBank/DDBJ whole genome shotgun (WGS) entry which is preliminary data.</text>
</comment>
<dbReference type="Proteomes" id="UP001480595">
    <property type="component" value="Unassembled WGS sequence"/>
</dbReference>
<proteinExistence type="predicted"/>
<keyword evidence="2" id="KW-1185">Reference proteome</keyword>